<evidence type="ECO:0000313" key="1">
    <source>
        <dbReference type="EMBL" id="CEK52937.1"/>
    </source>
</evidence>
<gene>
    <name evidence="1" type="primary">ORF18521</name>
</gene>
<sequence>LLGGLLGPKGLVGGLLGTLVGGDGLLGLLKQIFIGEGGGGAIGFLGALFPLVEPFLGKLGPIIKTFISIFSKMKGGKRDVDE</sequence>
<reference evidence="1" key="1">
    <citation type="submission" date="2014-12" db="EMBL/GenBank/DDBJ databases">
        <title>Insight into the proteome of Arion vulgaris.</title>
        <authorList>
            <person name="Aradska J."/>
            <person name="Bulat T."/>
            <person name="Smidak R."/>
            <person name="Sarate P."/>
            <person name="Gangsoo J."/>
            <person name="Sialana F."/>
            <person name="Bilban M."/>
            <person name="Lubec G."/>
        </authorList>
    </citation>
    <scope>NUCLEOTIDE SEQUENCE</scope>
    <source>
        <tissue evidence="1">Skin</tissue>
    </source>
</reference>
<dbReference type="EMBL" id="HACG01006072">
    <property type="protein sequence ID" value="CEK52937.1"/>
    <property type="molecule type" value="Transcribed_RNA"/>
</dbReference>
<feature type="non-terminal residue" evidence="1">
    <location>
        <position position="1"/>
    </location>
</feature>
<accession>A0A0B6Y9G8</accession>
<organism evidence="1">
    <name type="scientific">Arion vulgaris</name>
    <dbReference type="NCBI Taxonomy" id="1028688"/>
    <lineage>
        <taxon>Eukaryota</taxon>
        <taxon>Metazoa</taxon>
        <taxon>Spiralia</taxon>
        <taxon>Lophotrochozoa</taxon>
        <taxon>Mollusca</taxon>
        <taxon>Gastropoda</taxon>
        <taxon>Heterobranchia</taxon>
        <taxon>Euthyneura</taxon>
        <taxon>Panpulmonata</taxon>
        <taxon>Eupulmonata</taxon>
        <taxon>Stylommatophora</taxon>
        <taxon>Helicina</taxon>
        <taxon>Arionoidea</taxon>
        <taxon>Arionidae</taxon>
        <taxon>Arion</taxon>
    </lineage>
</organism>
<protein>
    <submittedName>
        <fullName evidence="1">Uncharacterized protein</fullName>
    </submittedName>
</protein>
<proteinExistence type="predicted"/>
<dbReference type="AlphaFoldDB" id="A0A0B6Y9G8"/>
<feature type="non-terminal residue" evidence="1">
    <location>
        <position position="82"/>
    </location>
</feature>
<name>A0A0B6Y9G8_9EUPU</name>